<proteinExistence type="inferred from homology"/>
<dbReference type="InterPro" id="IPR007346">
    <property type="entry name" value="Endonuclease-I"/>
</dbReference>
<organism evidence="5 6">
    <name type="scientific">Vibrio anguillarum</name>
    <name type="common">Listonella anguillarum</name>
    <dbReference type="NCBI Taxonomy" id="55601"/>
    <lineage>
        <taxon>Bacteria</taxon>
        <taxon>Pseudomonadati</taxon>
        <taxon>Pseudomonadota</taxon>
        <taxon>Gammaproteobacteria</taxon>
        <taxon>Vibrionales</taxon>
        <taxon>Vibrionaceae</taxon>
        <taxon>Vibrio</taxon>
    </lineage>
</organism>
<dbReference type="EMBL" id="RDPI01000033">
    <property type="protein sequence ID" value="MBF4374979.1"/>
    <property type="molecule type" value="Genomic_DNA"/>
</dbReference>
<dbReference type="Pfam" id="PF04231">
    <property type="entry name" value="Endonuclease_1"/>
    <property type="match status" value="1"/>
</dbReference>
<evidence type="ECO:0000256" key="3">
    <source>
        <dbReference type="ARBA" id="ARBA00022801"/>
    </source>
</evidence>
<dbReference type="Proteomes" id="UP000726136">
    <property type="component" value="Unassembled WGS sequence"/>
</dbReference>
<keyword evidence="6" id="KW-1185">Reference proteome</keyword>
<evidence type="ECO:0000313" key="5">
    <source>
        <dbReference type="EMBL" id="MBF4374979.1"/>
    </source>
</evidence>
<keyword evidence="3" id="KW-0378">Hydrolase</keyword>
<sequence length="230" mass="27106">MNGKLLFITLFLSPLSFAYPNSFYQAKKEAYEIYKYHPYTFYCGCDIRWKGSKGSGSPDLESCGYKVRKEPKRANRIEWEHVMPAWNFGHQMKCWQDGGRENCSKDHNFRKMESDLHNLVPAVGEVNGNRSNYKFTQWNDNSGVSYGQCSMRINFKDRVAMPPIETRGKIARSYLYMSKQYNIKLSSQERKTMEAWDKLNNVTKWECERDYRIKKIQGNSNPFVSRQCEE</sequence>
<gene>
    <name evidence="5" type="ORF">EAY46_18085</name>
</gene>
<dbReference type="InterPro" id="IPR044925">
    <property type="entry name" value="His-Me_finger_sf"/>
</dbReference>
<evidence type="ECO:0000256" key="1">
    <source>
        <dbReference type="ARBA" id="ARBA00006429"/>
    </source>
</evidence>
<accession>A0ABR9ZA65</accession>
<evidence type="ECO:0000256" key="2">
    <source>
        <dbReference type="ARBA" id="ARBA00022722"/>
    </source>
</evidence>
<comment type="caution">
    <text evidence="5">The sequence shown here is derived from an EMBL/GenBank/DDBJ whole genome shotgun (WGS) entry which is preliminary data.</text>
</comment>
<dbReference type="PANTHER" id="PTHR33607">
    <property type="entry name" value="ENDONUCLEASE-1"/>
    <property type="match status" value="1"/>
</dbReference>
<dbReference type="RefSeq" id="WP_194664102.1">
    <property type="nucleotide sequence ID" value="NZ_RDPI01000033.1"/>
</dbReference>
<dbReference type="PANTHER" id="PTHR33607:SF2">
    <property type="entry name" value="ENDONUCLEASE-1"/>
    <property type="match status" value="1"/>
</dbReference>
<name>A0ABR9ZA65_VIBAN</name>
<protein>
    <submittedName>
        <fullName evidence="5">Deoxyribonuclease I</fullName>
    </submittedName>
</protein>
<dbReference type="SUPFAM" id="SSF54060">
    <property type="entry name" value="His-Me finger endonucleases"/>
    <property type="match status" value="1"/>
</dbReference>
<reference evidence="5 6" key="1">
    <citation type="journal article" date="2021" name="PeerJ">
        <title>Analysis of 44 Vibrio anguillarum genomes reveals high genetic diversity.</title>
        <authorList>
            <person name="Hansen M.J."/>
            <person name="Dalsgaard I."/>
        </authorList>
    </citation>
    <scope>NUCLEOTIDE SEQUENCE [LARGE SCALE GENOMIC DNA]</scope>
    <source>
        <strain evidence="5 6">040915-1/1B</strain>
    </source>
</reference>
<feature type="chain" id="PRO_5046305322" evidence="4">
    <location>
        <begin position="19"/>
        <end position="230"/>
    </location>
</feature>
<evidence type="ECO:0000256" key="4">
    <source>
        <dbReference type="SAM" id="SignalP"/>
    </source>
</evidence>
<keyword evidence="4" id="KW-0732">Signal</keyword>
<keyword evidence="2" id="KW-0540">Nuclease</keyword>
<feature type="signal peptide" evidence="4">
    <location>
        <begin position="1"/>
        <end position="18"/>
    </location>
</feature>
<comment type="similarity">
    <text evidence="1">Belongs to the EndA/NucM nuclease family.</text>
</comment>
<evidence type="ECO:0000313" key="6">
    <source>
        <dbReference type="Proteomes" id="UP000726136"/>
    </source>
</evidence>